<evidence type="ECO:0000256" key="5">
    <source>
        <dbReference type="ARBA" id="ARBA00022679"/>
    </source>
</evidence>
<dbReference type="HAMAP" id="MF_00389">
    <property type="entry name" value="Thiourid_synth_C"/>
    <property type="match status" value="1"/>
</dbReference>
<comment type="caution">
    <text evidence="9">The sequence shown here is derived from an EMBL/GenBank/DDBJ whole genome shotgun (WGS) entry which is preliminary data.</text>
</comment>
<dbReference type="NCBIfam" id="NF001237">
    <property type="entry name" value="PRK00207.1"/>
    <property type="match status" value="1"/>
</dbReference>
<evidence type="ECO:0000256" key="3">
    <source>
        <dbReference type="ARBA" id="ARBA00007067"/>
    </source>
</evidence>
<evidence type="ECO:0000256" key="2">
    <source>
        <dbReference type="ARBA" id="ARBA00005996"/>
    </source>
</evidence>
<dbReference type="PANTHER" id="PTHR34874">
    <property type="entry name" value="PROTEIN YCHN"/>
    <property type="match status" value="1"/>
</dbReference>
<evidence type="ECO:0000256" key="8">
    <source>
        <dbReference type="HAMAP-Rule" id="MF_00390"/>
    </source>
</evidence>
<keyword evidence="4 7" id="KW-0963">Cytoplasm</keyword>
<dbReference type="NCBIfam" id="TIGR03010">
    <property type="entry name" value="sulf_tusC_dsrF"/>
    <property type="match status" value="1"/>
</dbReference>
<dbReference type="PANTHER" id="PTHR34874:SF3">
    <property type="entry name" value="SULFURTRANSFERASE TUSD"/>
    <property type="match status" value="1"/>
</dbReference>
<organism evidence="9 10">
    <name type="scientific">Klebsiella variicola</name>
    <dbReference type="NCBI Taxonomy" id="244366"/>
    <lineage>
        <taxon>Bacteria</taxon>
        <taxon>Pseudomonadati</taxon>
        <taxon>Pseudomonadota</taxon>
        <taxon>Gammaproteobacteria</taxon>
        <taxon>Enterobacterales</taxon>
        <taxon>Enterobacteriaceae</taxon>
        <taxon>Klebsiella/Raoultella group</taxon>
        <taxon>Klebsiella</taxon>
        <taxon>Klebsiella pneumoniae complex</taxon>
    </lineage>
</organism>
<dbReference type="SUPFAM" id="SSF75169">
    <property type="entry name" value="DsrEFH-like"/>
    <property type="match status" value="2"/>
</dbReference>
<dbReference type="AlphaFoldDB" id="A0A7H4M8R5"/>
<evidence type="ECO:0000256" key="7">
    <source>
        <dbReference type="HAMAP-Rule" id="MF_00389"/>
    </source>
</evidence>
<dbReference type="Gene3D" id="3.40.1260.10">
    <property type="entry name" value="DsrEFH-like"/>
    <property type="match status" value="2"/>
</dbReference>
<dbReference type="InterPro" id="IPR003787">
    <property type="entry name" value="Sulphur_relay_DsrE/F-like"/>
</dbReference>
<evidence type="ECO:0000256" key="6">
    <source>
        <dbReference type="ARBA" id="ARBA00022694"/>
    </source>
</evidence>
<dbReference type="FunFam" id="3.40.1260.10:FF:000001">
    <property type="entry name" value="Sulfurtransferase TusD"/>
    <property type="match status" value="1"/>
</dbReference>
<dbReference type="InterPro" id="IPR017463">
    <property type="entry name" value="Sulphur_relay_TusD/DsrE"/>
</dbReference>
<dbReference type="HAMAP" id="MF_00390">
    <property type="entry name" value="Thiourid_synth_D"/>
    <property type="match status" value="1"/>
</dbReference>
<reference evidence="9 10" key="1">
    <citation type="submission" date="2018-06" db="EMBL/GenBank/DDBJ databases">
        <authorList>
            <consortium name="Pathogen Informatics"/>
            <person name="Doyle S."/>
        </authorList>
    </citation>
    <scope>NUCLEOTIDE SEQUENCE [LARGE SCALE GENOMIC DNA]</scope>
    <source>
        <strain evidence="9 10">NCTC9177</strain>
    </source>
</reference>
<keyword evidence="5 8" id="KW-0808">Transferase</keyword>
<dbReference type="InterPro" id="IPR037450">
    <property type="entry name" value="Sulphur_relay_TusC"/>
</dbReference>
<comment type="similarity">
    <text evidence="2 7">Belongs to the DsrF/TusC family.</text>
</comment>
<comment type="function">
    <text evidence="8">Part of a sulfur-relay system required for 2-thiolation of 5-methylaminomethyl-2-thiouridine (mnm(5)s(2)U) at tRNA wobble positions. Accepts sulfur from TusA and transfers it in turn to TusE.</text>
</comment>
<proteinExistence type="inferred from homology"/>
<evidence type="ECO:0000256" key="1">
    <source>
        <dbReference type="ARBA" id="ARBA00004496"/>
    </source>
</evidence>
<dbReference type="Proteomes" id="UP000254545">
    <property type="component" value="Unassembled WGS sequence"/>
</dbReference>
<dbReference type="Pfam" id="PF02635">
    <property type="entry name" value="DsrE"/>
    <property type="match status" value="2"/>
</dbReference>
<accession>A0A7H4M8R5</accession>
<comment type="similarity">
    <text evidence="3 8">Belongs to the DsrE/TusD family.</text>
</comment>
<dbReference type="InterPro" id="IPR017462">
    <property type="entry name" value="Sulphur_relay_TusC/DsrF"/>
</dbReference>
<dbReference type="GO" id="GO:1990228">
    <property type="term" value="C:sulfurtransferase complex"/>
    <property type="evidence" value="ECO:0007669"/>
    <property type="project" value="TreeGrafter"/>
</dbReference>
<dbReference type="NCBIfam" id="TIGR03012">
    <property type="entry name" value="sulf_tusD_dsrE"/>
    <property type="match status" value="1"/>
</dbReference>
<comment type="subunit">
    <text evidence="7">Heterohexamer, formed by a dimer of trimers. The hexameric TusBCD complex contains 2 copies each of TusB, TusC and TusD. The TusBCD complex interacts with TusE.</text>
</comment>
<dbReference type="GO" id="GO:0016783">
    <property type="term" value="F:sulfurtransferase activity"/>
    <property type="evidence" value="ECO:0007669"/>
    <property type="project" value="UniProtKB-UniRule"/>
</dbReference>
<keyword evidence="6 7" id="KW-0819">tRNA processing</keyword>
<dbReference type="GO" id="GO:0097163">
    <property type="term" value="F:sulfur carrier activity"/>
    <property type="evidence" value="ECO:0007669"/>
    <property type="project" value="TreeGrafter"/>
</dbReference>
<dbReference type="EMBL" id="UGKR01000003">
    <property type="protein sequence ID" value="STS86715.1"/>
    <property type="molecule type" value="Genomic_DNA"/>
</dbReference>
<feature type="active site" description="Cysteine persulfide intermediate" evidence="8">
    <location>
        <position position="78"/>
    </location>
</feature>
<protein>
    <recommendedName>
        <fullName evidence="7 8">Multifunctional fusion protein</fullName>
    </recommendedName>
    <domain>
        <recommendedName>
            <fullName evidence="8">Sulfurtransferase TusD</fullName>
            <ecNumber evidence="8">2.8.1.-</ecNumber>
        </recommendedName>
        <alternativeName>
            <fullName evidence="8">tRNA 2-thiouridine synthesizing protein D</fullName>
        </alternativeName>
    </domain>
    <domain>
        <recommendedName>
            <fullName evidence="7">Protein TusC</fullName>
        </recommendedName>
        <alternativeName>
            <fullName evidence="7">tRNA 2-thiouridine synthesizing protein C</fullName>
        </alternativeName>
    </domain>
</protein>
<dbReference type="InterPro" id="IPR027396">
    <property type="entry name" value="DsrEFH-like"/>
</dbReference>
<dbReference type="NCBIfam" id="NF001238">
    <property type="entry name" value="PRK00211.1"/>
    <property type="match status" value="1"/>
</dbReference>
<comment type="subcellular location">
    <subcellularLocation>
        <location evidence="1 7">Cytoplasm</location>
    </subcellularLocation>
</comment>
<dbReference type="EC" id="2.8.1.-" evidence="8"/>
<gene>
    <name evidence="8 9" type="primary">tusD</name>
    <name evidence="7" type="synonym">tusC</name>
    <name evidence="9" type="ORF">NCTC9177_00485</name>
</gene>
<sequence length="271" mass="29454">MRFALTVTGPAYGTQQASSAWQFAQAVLQEGHELACVFFYREGVLNANQLTAPASDEFDLVRAWQSLHDEQGVALHICVAAALRRGVTDEREAQQLALASHNLQPGFTLSGLGALAEAALTCDRMVQFLMKRVAFIFSSAPHGSAAGREGLDALLATSALTDEIGVFFVGDGVFQLLPDQRPGAVLARDYIATFKLLSLYDIDQCWLCADSARERGLDPATPWAVDVECLAPDALRARLHEFDVIFAFLRSPCSIRSVFLPGMPISQQCFA</sequence>
<evidence type="ECO:0000313" key="10">
    <source>
        <dbReference type="Proteomes" id="UP000254545"/>
    </source>
</evidence>
<dbReference type="GO" id="GO:0002143">
    <property type="term" value="P:tRNA wobble position uridine thiolation"/>
    <property type="evidence" value="ECO:0007669"/>
    <property type="project" value="TreeGrafter"/>
</dbReference>
<evidence type="ECO:0000313" key="9">
    <source>
        <dbReference type="EMBL" id="STS86715.1"/>
    </source>
</evidence>
<evidence type="ECO:0000256" key="4">
    <source>
        <dbReference type="ARBA" id="ARBA00022490"/>
    </source>
</evidence>
<name>A0A7H4M8R5_KLEVA</name>